<sequence length="184" mass="19057">MSRSYTKTTLSSAALIIAASLAACSSTPTATAPVAAAPAPVAAPAAPVAAAPVATPAAAVTALPAHLDPSNLISTARSVYFDFDQYVVKGEFNGLVERQGKYLASNPALKVRVEGNTDERGGSEYNLALGQKRSEALVKALKVYGVKDGQAEAVSYGKERPKAAGHNEAAWSQNRRADIVYPAK</sequence>
<feature type="domain" description="OmpA-like" evidence="10">
    <location>
        <begin position="68"/>
        <end position="184"/>
    </location>
</feature>
<comment type="function">
    <text evidence="8">Part of the Tol-Pal system, which plays a role in outer membrane invagination during cell division and is important for maintaining outer membrane integrity.</text>
</comment>
<dbReference type="InterPro" id="IPR006664">
    <property type="entry name" value="OMP_bac"/>
</dbReference>
<dbReference type="InterPro" id="IPR036737">
    <property type="entry name" value="OmpA-like_sf"/>
</dbReference>
<dbReference type="GO" id="GO:0009279">
    <property type="term" value="C:cell outer membrane"/>
    <property type="evidence" value="ECO:0007669"/>
    <property type="project" value="UniProtKB-SubCell"/>
</dbReference>
<accession>A0A318H1I8</accession>
<keyword evidence="5 8" id="KW-0998">Cell outer membrane</keyword>
<dbReference type="SUPFAM" id="SSF103088">
    <property type="entry name" value="OmpA-like"/>
    <property type="match status" value="1"/>
</dbReference>
<dbReference type="PROSITE" id="PS51257">
    <property type="entry name" value="PROKAR_LIPOPROTEIN"/>
    <property type="match status" value="1"/>
</dbReference>
<reference evidence="11 12" key="1">
    <citation type="submission" date="2018-05" db="EMBL/GenBank/DDBJ databases">
        <title>Genomic Encyclopedia of Type Strains, Phase IV (KMG-IV): sequencing the most valuable type-strain genomes for metagenomic binning, comparative biology and taxonomic classification.</title>
        <authorList>
            <person name="Goeker M."/>
        </authorList>
    </citation>
    <scope>NUCLEOTIDE SEQUENCE [LARGE SCALE GENOMIC DNA]</scope>
    <source>
        <strain evidence="11 12">DSM 566</strain>
    </source>
</reference>
<dbReference type="NCBIfam" id="TIGR02802">
    <property type="entry name" value="Pal_lipo"/>
    <property type="match status" value="1"/>
</dbReference>
<evidence type="ECO:0000256" key="9">
    <source>
        <dbReference type="SAM" id="SignalP"/>
    </source>
</evidence>
<evidence type="ECO:0000313" key="12">
    <source>
        <dbReference type="Proteomes" id="UP000247811"/>
    </source>
</evidence>
<dbReference type="AlphaFoldDB" id="A0A318H1I8"/>
<dbReference type="InterPro" id="IPR039001">
    <property type="entry name" value="Pal"/>
</dbReference>
<dbReference type="PROSITE" id="PS51123">
    <property type="entry name" value="OMPA_2"/>
    <property type="match status" value="1"/>
</dbReference>
<dbReference type="EMBL" id="QJJS01000006">
    <property type="protein sequence ID" value="PXW96692.1"/>
    <property type="molecule type" value="Genomic_DNA"/>
</dbReference>
<protein>
    <recommendedName>
        <fullName evidence="8">Peptidoglycan-associated lipoprotein</fullName>
        <shortName evidence="8">PAL</shortName>
    </recommendedName>
</protein>
<feature type="chain" id="PRO_5016282811" description="Peptidoglycan-associated lipoprotein" evidence="9">
    <location>
        <begin position="26"/>
        <end position="184"/>
    </location>
</feature>
<keyword evidence="1 8" id="KW-0132">Cell division</keyword>
<evidence type="ECO:0000259" key="10">
    <source>
        <dbReference type="PROSITE" id="PS51123"/>
    </source>
</evidence>
<dbReference type="PANTHER" id="PTHR30329">
    <property type="entry name" value="STATOR ELEMENT OF FLAGELLAR MOTOR COMPLEX"/>
    <property type="match status" value="1"/>
</dbReference>
<name>A0A318H1I8_9BURK</name>
<gene>
    <name evidence="8" type="primary">pal</name>
    <name evidence="11" type="ORF">C7444_106214</name>
</gene>
<dbReference type="InterPro" id="IPR006665">
    <property type="entry name" value="OmpA-like"/>
</dbReference>
<dbReference type="Proteomes" id="UP000247811">
    <property type="component" value="Unassembled WGS sequence"/>
</dbReference>
<keyword evidence="3 8" id="KW-0472">Membrane</keyword>
<evidence type="ECO:0000256" key="8">
    <source>
        <dbReference type="HAMAP-Rule" id="MF_02204"/>
    </source>
</evidence>
<evidence type="ECO:0000256" key="4">
    <source>
        <dbReference type="ARBA" id="ARBA00023139"/>
    </source>
</evidence>
<dbReference type="GO" id="GO:0051301">
    <property type="term" value="P:cell division"/>
    <property type="evidence" value="ECO:0007669"/>
    <property type="project" value="UniProtKB-UniRule"/>
</dbReference>
<evidence type="ECO:0000256" key="2">
    <source>
        <dbReference type="ARBA" id="ARBA00022729"/>
    </source>
</evidence>
<proteinExistence type="inferred from homology"/>
<evidence type="ECO:0000313" key="11">
    <source>
        <dbReference type="EMBL" id="PXW96692.1"/>
    </source>
</evidence>
<evidence type="ECO:0000256" key="1">
    <source>
        <dbReference type="ARBA" id="ARBA00022618"/>
    </source>
</evidence>
<dbReference type="InterPro" id="IPR014169">
    <property type="entry name" value="Pal_lipo_C"/>
</dbReference>
<dbReference type="HAMAP" id="MF_02204">
    <property type="entry name" value="Pal"/>
    <property type="match status" value="1"/>
</dbReference>
<keyword evidence="4 8" id="KW-0564">Palmitate</keyword>
<dbReference type="OrthoDB" id="9809164at2"/>
<evidence type="ECO:0000256" key="3">
    <source>
        <dbReference type="ARBA" id="ARBA00023136"/>
    </source>
</evidence>
<comment type="subcellular location">
    <subcellularLocation>
        <location evidence="8">Cell outer membrane</location>
        <topology evidence="8">Lipid-anchor</topology>
    </subcellularLocation>
</comment>
<dbReference type="Gene3D" id="3.30.1330.60">
    <property type="entry name" value="OmpA-like domain"/>
    <property type="match status" value="1"/>
</dbReference>
<keyword evidence="6 8" id="KW-0449">Lipoprotein</keyword>
<dbReference type="Pfam" id="PF00691">
    <property type="entry name" value="OmpA"/>
    <property type="match status" value="1"/>
</dbReference>
<keyword evidence="2 8" id="KW-0732">Signal</keyword>
<keyword evidence="12" id="KW-1185">Reference proteome</keyword>
<organism evidence="11 12">
    <name type="scientific">Sphaerotilus hippei</name>
    <dbReference type="NCBI Taxonomy" id="744406"/>
    <lineage>
        <taxon>Bacteria</taxon>
        <taxon>Pseudomonadati</taxon>
        <taxon>Pseudomonadota</taxon>
        <taxon>Betaproteobacteria</taxon>
        <taxon>Burkholderiales</taxon>
        <taxon>Sphaerotilaceae</taxon>
        <taxon>Sphaerotilus</taxon>
    </lineage>
</organism>
<comment type="subunit">
    <text evidence="8">The Tol-Pal system is composed of five core proteins: the inner membrane proteins TolA, TolQ and TolR, the periplasmic protein TolB and the outer membrane protein Pal. They form a network linking the inner and outer membranes and the peptidoglycan layer.</text>
</comment>
<evidence type="ECO:0000256" key="6">
    <source>
        <dbReference type="ARBA" id="ARBA00023288"/>
    </source>
</evidence>
<keyword evidence="7 8" id="KW-0131">Cell cycle</keyword>
<dbReference type="PRINTS" id="PR01021">
    <property type="entry name" value="OMPADOMAIN"/>
</dbReference>
<evidence type="ECO:0000256" key="7">
    <source>
        <dbReference type="ARBA" id="ARBA00023306"/>
    </source>
</evidence>
<dbReference type="CDD" id="cd07185">
    <property type="entry name" value="OmpA_C-like"/>
    <property type="match status" value="1"/>
</dbReference>
<comment type="caution">
    <text evidence="11">The sequence shown here is derived from an EMBL/GenBank/DDBJ whole genome shotgun (WGS) entry which is preliminary data.</text>
</comment>
<feature type="signal peptide" evidence="9">
    <location>
        <begin position="1"/>
        <end position="25"/>
    </location>
</feature>
<evidence type="ECO:0000256" key="5">
    <source>
        <dbReference type="ARBA" id="ARBA00023237"/>
    </source>
</evidence>
<dbReference type="PANTHER" id="PTHR30329:SF21">
    <property type="entry name" value="LIPOPROTEIN YIAD-RELATED"/>
    <property type="match status" value="1"/>
</dbReference>
<dbReference type="InterPro" id="IPR050330">
    <property type="entry name" value="Bact_OuterMem_StrucFunc"/>
</dbReference>
<comment type="similarity">
    <text evidence="8">Belongs to the Pal lipoprotein family.</text>
</comment>
<dbReference type="RefSeq" id="WP_110400506.1">
    <property type="nucleotide sequence ID" value="NZ_QJJS01000006.1"/>
</dbReference>